<feature type="region of interest" description="Disordered" evidence="2">
    <location>
        <begin position="298"/>
        <end position="387"/>
    </location>
</feature>
<dbReference type="HOGENOM" id="CLU_320084_0_0_1"/>
<feature type="compositionally biased region" description="Polar residues" evidence="2">
    <location>
        <begin position="298"/>
        <end position="310"/>
    </location>
</feature>
<dbReference type="eggNOG" id="ENOG502RDZJ">
    <property type="taxonomic scope" value="Eukaryota"/>
</dbReference>
<feature type="compositionally biased region" description="Polar residues" evidence="2">
    <location>
        <begin position="323"/>
        <end position="338"/>
    </location>
</feature>
<sequence length="907" mass="98499">MIFDEINIDLHFVFEGELDSPNVSHIFNNYRHAALQHRPGNHTVVGAFFLSELKRRLPSYQSGPQGQNVVMTAEHTCESRRFMVHVWRSRSLLEGTWGQDSPQDDQIVVRALREGSPGQNAGILFESRPTMMPSGKQFEWVDSGLIYEFPPSDISVMVRRPSIQQTLTAIFKNVRSHSFVFQSTGVPIFSPVLDAASNPRQIIAGGDDELRLNQFIQAFIDKTRLYNIPGQASSFNAQPPLPNSSSDAPPCSQNTFVTLNQGTAAQRDHIIRRNFNASSPAPTVAPGQDQTNSAEEIVNVSSASSTTSKDTPPLRSPPLTHRAWNTITKVASSFTRSRPQSEHSRASPVAPENSLFTELRTENHYVDASNQTDSEDEGSKKGEKEAKACRTVGEGVRIDGTGAVLVERDAQTEQSGGQTQVIGVSCPRQVTEGDAHGQAGDAMQPLVLSVGSSFPPQESIHSTEVEVPSDPAAVAAAQALSIGQTTVGVDRVDNDIEMTDVQAASSKPTNASTQAPSTRGDDQASAQLQVGAPDSDIQAQGTAQAPVAIDEDKENERPTQDNATAAPVPTDDNVQFFSLSRAEEQNGTFAETGVRRESRTDRSMSEMPLVEVLASVERNTDAETASALGAMIRSGSNIFGGHSLRSRSPTPSGLLYSAYTSSDQRLHQLLDYLLNLVQNDKMQGNLLCKRLLAMREEFAQEFEQAKKQFEARLANNNEAMYNARISQSLKKDTMRLLKSEMAIPCVFAYSIKVNDLLRPMLIRHKHSGSQVGSIRGVAHAGTPAAAQAGCPHANTPRLPLAPGSFPSSPVVIDGETTQRQRTPSTRAGSTVGRDRSARAGSVVSSISNATQIKRLRATWEPTNVAPVAGDKVHELIDDSDDVDDDDTLFLRSRTRASLVTTFTELHD</sequence>
<evidence type="ECO:0000256" key="2">
    <source>
        <dbReference type="SAM" id="MobiDB-lite"/>
    </source>
</evidence>
<gene>
    <name evidence="3" type="ORF">UHOR_00685</name>
</gene>
<organism evidence="3 4">
    <name type="scientific">Ustilago hordei</name>
    <name type="common">Barley covered smut fungus</name>
    <dbReference type="NCBI Taxonomy" id="120017"/>
    <lineage>
        <taxon>Eukaryota</taxon>
        <taxon>Fungi</taxon>
        <taxon>Dikarya</taxon>
        <taxon>Basidiomycota</taxon>
        <taxon>Ustilaginomycotina</taxon>
        <taxon>Ustilaginomycetes</taxon>
        <taxon>Ustilaginales</taxon>
        <taxon>Ustilaginaceae</taxon>
        <taxon>Ustilago</taxon>
    </lineage>
</organism>
<protein>
    <submittedName>
        <fullName evidence="3">Uncharacterized protein</fullName>
    </submittedName>
</protein>
<proteinExistence type="predicted"/>
<feature type="compositionally biased region" description="Polar residues" evidence="2">
    <location>
        <begin position="815"/>
        <end position="828"/>
    </location>
</feature>
<evidence type="ECO:0000313" key="3">
    <source>
        <dbReference type="EMBL" id="CCF54187.1"/>
    </source>
</evidence>
<dbReference type="EMBL" id="CAGI01000189">
    <property type="protein sequence ID" value="CCF54187.1"/>
    <property type="molecule type" value="Genomic_DNA"/>
</dbReference>
<keyword evidence="4" id="KW-1185">Reference proteome</keyword>
<feature type="compositionally biased region" description="Polar residues" evidence="2">
    <location>
        <begin position="502"/>
        <end position="517"/>
    </location>
</feature>
<accession>I2G4U4</accession>
<comment type="caution">
    <text evidence="3">The sequence shown here is derived from an EMBL/GenBank/DDBJ whole genome shotgun (WGS) entry which is preliminary data.</text>
</comment>
<dbReference type="OrthoDB" id="2554259at2759"/>
<dbReference type="Proteomes" id="UP000006174">
    <property type="component" value="Unassembled WGS sequence"/>
</dbReference>
<feature type="region of interest" description="Disordered" evidence="2">
    <location>
        <begin position="813"/>
        <end position="840"/>
    </location>
</feature>
<feature type="region of interest" description="Disordered" evidence="2">
    <location>
        <begin position="500"/>
        <end position="570"/>
    </location>
</feature>
<name>I2G4U4_USTHO</name>
<feature type="coiled-coil region" evidence="1">
    <location>
        <begin position="688"/>
        <end position="719"/>
    </location>
</feature>
<keyword evidence="1" id="KW-0175">Coiled coil</keyword>
<evidence type="ECO:0000256" key="1">
    <source>
        <dbReference type="SAM" id="Coils"/>
    </source>
</evidence>
<feature type="compositionally biased region" description="Basic and acidic residues" evidence="2">
    <location>
        <begin position="377"/>
        <end position="387"/>
    </location>
</feature>
<reference evidence="3 4" key="1">
    <citation type="journal article" date="2012" name="Plant Cell">
        <title>Genome comparison of barley and maize smut fungi reveals targeted loss of RNA silencing components and species-specific presence of transposable elements.</title>
        <authorList>
            <person name="Laurie J.D."/>
            <person name="Ali S."/>
            <person name="Linning R."/>
            <person name="Mannhaupt G."/>
            <person name="Wong P."/>
            <person name="Gueldener U."/>
            <person name="Muensterkoetter M."/>
            <person name="Moore R."/>
            <person name="Kahmann R."/>
            <person name="Bakkeren G."/>
            <person name="Schirawski J."/>
        </authorList>
    </citation>
    <scope>NUCLEOTIDE SEQUENCE [LARGE SCALE GENOMIC DNA]</scope>
    <source>
        <strain evidence="4">Uh4875-4</strain>
    </source>
</reference>
<dbReference type="AlphaFoldDB" id="I2G4U4"/>
<evidence type="ECO:0000313" key="4">
    <source>
        <dbReference type="Proteomes" id="UP000006174"/>
    </source>
</evidence>